<dbReference type="OrthoDB" id="5395350at2759"/>
<feature type="non-terminal residue" evidence="2">
    <location>
        <position position="1"/>
    </location>
</feature>
<feature type="region of interest" description="Disordered" evidence="1">
    <location>
        <begin position="1"/>
        <end position="73"/>
    </location>
</feature>
<dbReference type="AlphaFoldDB" id="A0A1A6GEB2"/>
<name>A0A1A6GEB2_NEOLE</name>
<dbReference type="STRING" id="56216.A0A1A6GEB2"/>
<feature type="compositionally biased region" description="Acidic residues" evidence="1">
    <location>
        <begin position="19"/>
        <end position="36"/>
    </location>
</feature>
<sequence>SVMKVETSENVPIPLINLADDDEVDDDEDDDDQFSEEGDKRRKREELQTKLNTEEHSRTDESPIGTKSSSSVRIKTFSEVLAEKKHRQQEMQRQKSKRDTSYLKLTVDTDVKKTVSLPPVAFSKGQAEEPAGRARSMQEVYIKALEEIKLEKALRV</sequence>
<organism evidence="2 3">
    <name type="scientific">Neotoma lepida</name>
    <name type="common">Desert woodrat</name>
    <dbReference type="NCBI Taxonomy" id="56216"/>
    <lineage>
        <taxon>Eukaryota</taxon>
        <taxon>Metazoa</taxon>
        <taxon>Chordata</taxon>
        <taxon>Craniata</taxon>
        <taxon>Vertebrata</taxon>
        <taxon>Euteleostomi</taxon>
        <taxon>Mammalia</taxon>
        <taxon>Eutheria</taxon>
        <taxon>Euarchontoglires</taxon>
        <taxon>Glires</taxon>
        <taxon>Rodentia</taxon>
        <taxon>Myomorpha</taxon>
        <taxon>Muroidea</taxon>
        <taxon>Cricetidae</taxon>
        <taxon>Neotominae</taxon>
        <taxon>Neotoma</taxon>
    </lineage>
</organism>
<reference evidence="2 3" key="1">
    <citation type="submission" date="2016-06" db="EMBL/GenBank/DDBJ databases">
        <title>The Draft Genome Sequence and Annotation of the Desert Woodrat Neotoma lepida.</title>
        <authorList>
            <person name="Campbell M."/>
            <person name="Oakeson K.F."/>
            <person name="Yandell M."/>
            <person name="Halpert J.R."/>
            <person name="Dearing D."/>
        </authorList>
    </citation>
    <scope>NUCLEOTIDE SEQUENCE [LARGE SCALE GENOMIC DNA]</scope>
    <source>
        <strain evidence="2">417</strain>
        <tissue evidence="2">Liver</tissue>
    </source>
</reference>
<dbReference type="EMBL" id="LZPO01099120">
    <property type="protein sequence ID" value="OBS63662.1"/>
    <property type="molecule type" value="Genomic_DNA"/>
</dbReference>
<evidence type="ECO:0000313" key="3">
    <source>
        <dbReference type="Proteomes" id="UP000092124"/>
    </source>
</evidence>
<keyword evidence="3" id="KW-1185">Reference proteome</keyword>
<proteinExistence type="predicted"/>
<dbReference type="Proteomes" id="UP000092124">
    <property type="component" value="Unassembled WGS sequence"/>
</dbReference>
<evidence type="ECO:0000256" key="1">
    <source>
        <dbReference type="SAM" id="MobiDB-lite"/>
    </source>
</evidence>
<protein>
    <submittedName>
        <fullName evidence="2">Uncharacterized protein</fullName>
    </submittedName>
</protein>
<gene>
    <name evidence="2" type="ORF">A6R68_07799</name>
</gene>
<evidence type="ECO:0000313" key="2">
    <source>
        <dbReference type="EMBL" id="OBS63662.1"/>
    </source>
</evidence>
<accession>A0A1A6GEB2</accession>
<feature type="compositionally biased region" description="Basic and acidic residues" evidence="1">
    <location>
        <begin position="37"/>
        <end position="61"/>
    </location>
</feature>
<comment type="caution">
    <text evidence="2">The sequence shown here is derived from an EMBL/GenBank/DDBJ whole genome shotgun (WGS) entry which is preliminary data.</text>
</comment>